<organism evidence="1 2">
    <name type="scientific">Vararia minispora EC-137</name>
    <dbReference type="NCBI Taxonomy" id="1314806"/>
    <lineage>
        <taxon>Eukaryota</taxon>
        <taxon>Fungi</taxon>
        <taxon>Dikarya</taxon>
        <taxon>Basidiomycota</taxon>
        <taxon>Agaricomycotina</taxon>
        <taxon>Agaricomycetes</taxon>
        <taxon>Russulales</taxon>
        <taxon>Lachnocladiaceae</taxon>
        <taxon>Vararia</taxon>
    </lineage>
</organism>
<proteinExistence type="predicted"/>
<reference evidence="1" key="2">
    <citation type="journal article" date="2022" name="New Phytol.">
        <title>Evolutionary transition to the ectomycorrhizal habit in the genomes of a hyperdiverse lineage of mushroom-forming fungi.</title>
        <authorList>
            <person name="Looney B."/>
            <person name="Miyauchi S."/>
            <person name="Morin E."/>
            <person name="Drula E."/>
            <person name="Courty P.E."/>
            <person name="Kohler A."/>
            <person name="Kuo A."/>
            <person name="LaButti K."/>
            <person name="Pangilinan J."/>
            <person name="Lipzen A."/>
            <person name="Riley R."/>
            <person name="Andreopoulos W."/>
            <person name="He G."/>
            <person name="Johnson J."/>
            <person name="Nolan M."/>
            <person name="Tritt A."/>
            <person name="Barry K.W."/>
            <person name="Grigoriev I.V."/>
            <person name="Nagy L.G."/>
            <person name="Hibbett D."/>
            <person name="Henrissat B."/>
            <person name="Matheny P.B."/>
            <person name="Labbe J."/>
            <person name="Martin F.M."/>
        </authorList>
    </citation>
    <scope>NUCLEOTIDE SEQUENCE</scope>
    <source>
        <strain evidence="1">EC-137</strain>
    </source>
</reference>
<evidence type="ECO:0000313" key="1">
    <source>
        <dbReference type="EMBL" id="KAI0030801.1"/>
    </source>
</evidence>
<evidence type="ECO:0000313" key="2">
    <source>
        <dbReference type="Proteomes" id="UP000814128"/>
    </source>
</evidence>
<sequence>MPQIGPVFAQMFPPKPKWGVEQIPDLSGKVTIVTGACGNTGVGKETVRALLNHGAKVYIATRNVEKSHTAIADLKKDTGKEAQFIQLDLSDLLSVKKAAEEYLSKESKLHILFNNAGVMTPPKEELTKQGYDMQAGTNALGHFYFTQLLLPALQAVHAESPNEKARVVFTSSSGAYVTDFHIDWFDEGPARLKQSTDILYAHSKLANAVQAIEFSRRYADTIVTTAVNPGNLRTELQRNTPRVQKAVYNLVMYPPPFGALTQLFAGTMPEAAKMNGEFLIPWARIGKWPKAAVDPENGKKLWAWMEEHTKNI</sequence>
<comment type="caution">
    <text evidence="1">The sequence shown here is derived from an EMBL/GenBank/DDBJ whole genome shotgun (WGS) entry which is preliminary data.</text>
</comment>
<protein>
    <submittedName>
        <fullName evidence="1">NAD-P-binding protein</fullName>
    </submittedName>
</protein>
<dbReference type="Proteomes" id="UP000814128">
    <property type="component" value="Unassembled WGS sequence"/>
</dbReference>
<name>A0ACB8QHL5_9AGAM</name>
<keyword evidence="2" id="KW-1185">Reference proteome</keyword>
<reference evidence="1" key="1">
    <citation type="submission" date="2021-02" db="EMBL/GenBank/DDBJ databases">
        <authorList>
            <consortium name="DOE Joint Genome Institute"/>
            <person name="Ahrendt S."/>
            <person name="Looney B.P."/>
            <person name="Miyauchi S."/>
            <person name="Morin E."/>
            <person name="Drula E."/>
            <person name="Courty P.E."/>
            <person name="Chicoki N."/>
            <person name="Fauchery L."/>
            <person name="Kohler A."/>
            <person name="Kuo A."/>
            <person name="Labutti K."/>
            <person name="Pangilinan J."/>
            <person name="Lipzen A."/>
            <person name="Riley R."/>
            <person name="Andreopoulos W."/>
            <person name="He G."/>
            <person name="Johnson J."/>
            <person name="Barry K.W."/>
            <person name="Grigoriev I.V."/>
            <person name="Nagy L."/>
            <person name="Hibbett D."/>
            <person name="Henrissat B."/>
            <person name="Matheny P.B."/>
            <person name="Labbe J."/>
            <person name="Martin F."/>
        </authorList>
    </citation>
    <scope>NUCLEOTIDE SEQUENCE</scope>
    <source>
        <strain evidence="1">EC-137</strain>
    </source>
</reference>
<gene>
    <name evidence="1" type="ORF">K488DRAFT_53423</name>
</gene>
<accession>A0ACB8QHL5</accession>
<dbReference type="EMBL" id="MU273605">
    <property type="protein sequence ID" value="KAI0030801.1"/>
    <property type="molecule type" value="Genomic_DNA"/>
</dbReference>